<dbReference type="PANTHER" id="PTHR31988">
    <property type="entry name" value="ESTERASE, PUTATIVE (DUF303)-RELATED"/>
    <property type="match status" value="1"/>
</dbReference>
<proteinExistence type="predicted"/>
<name>A0AAU9M7C8_9ASTR</name>
<dbReference type="Pfam" id="PF03629">
    <property type="entry name" value="SASA"/>
    <property type="match status" value="1"/>
</dbReference>
<dbReference type="InterPro" id="IPR005181">
    <property type="entry name" value="SASA"/>
</dbReference>
<reference evidence="3 4" key="1">
    <citation type="submission" date="2022-01" db="EMBL/GenBank/DDBJ databases">
        <authorList>
            <person name="Xiong W."/>
            <person name="Schranz E."/>
        </authorList>
    </citation>
    <scope>NUCLEOTIDE SEQUENCE [LARGE SCALE GENOMIC DNA]</scope>
</reference>
<keyword evidence="1" id="KW-0378">Hydrolase</keyword>
<protein>
    <recommendedName>
        <fullName evidence="2">Sialate O-acetylesterase domain-containing protein</fullName>
    </recommendedName>
</protein>
<dbReference type="Gene3D" id="3.40.50.1110">
    <property type="entry name" value="SGNH hydrolase"/>
    <property type="match status" value="1"/>
</dbReference>
<comment type="caution">
    <text evidence="3">The sequence shown here is derived from an EMBL/GenBank/DDBJ whole genome shotgun (WGS) entry which is preliminary data.</text>
</comment>
<gene>
    <name evidence="3" type="ORF">LVIROSA_LOCUS9415</name>
</gene>
<dbReference type="SUPFAM" id="SSF52266">
    <property type="entry name" value="SGNH hydrolase"/>
    <property type="match status" value="1"/>
</dbReference>
<dbReference type="GO" id="GO:0016787">
    <property type="term" value="F:hydrolase activity"/>
    <property type="evidence" value="ECO:0007669"/>
    <property type="project" value="UniProtKB-KW"/>
</dbReference>
<dbReference type="AlphaFoldDB" id="A0AAU9M7C8"/>
<evidence type="ECO:0000313" key="3">
    <source>
        <dbReference type="EMBL" id="CAH1422054.1"/>
    </source>
</evidence>
<dbReference type="Proteomes" id="UP001157418">
    <property type="component" value="Unassembled WGS sequence"/>
</dbReference>
<keyword evidence="4" id="KW-1185">Reference proteome</keyword>
<organism evidence="3 4">
    <name type="scientific">Lactuca virosa</name>
    <dbReference type="NCBI Taxonomy" id="75947"/>
    <lineage>
        <taxon>Eukaryota</taxon>
        <taxon>Viridiplantae</taxon>
        <taxon>Streptophyta</taxon>
        <taxon>Embryophyta</taxon>
        <taxon>Tracheophyta</taxon>
        <taxon>Spermatophyta</taxon>
        <taxon>Magnoliopsida</taxon>
        <taxon>eudicotyledons</taxon>
        <taxon>Gunneridae</taxon>
        <taxon>Pentapetalae</taxon>
        <taxon>asterids</taxon>
        <taxon>campanulids</taxon>
        <taxon>Asterales</taxon>
        <taxon>Asteraceae</taxon>
        <taxon>Cichorioideae</taxon>
        <taxon>Cichorieae</taxon>
        <taxon>Lactucinae</taxon>
        <taxon>Lactuca</taxon>
    </lineage>
</organism>
<evidence type="ECO:0000259" key="2">
    <source>
        <dbReference type="Pfam" id="PF03629"/>
    </source>
</evidence>
<accession>A0AAU9M7C8</accession>
<evidence type="ECO:0000313" key="4">
    <source>
        <dbReference type="Proteomes" id="UP001157418"/>
    </source>
</evidence>
<dbReference type="InterPro" id="IPR052940">
    <property type="entry name" value="Carb_Esterase_6"/>
</dbReference>
<dbReference type="EMBL" id="CAKMRJ010001112">
    <property type="protein sequence ID" value="CAH1422054.1"/>
    <property type="molecule type" value="Genomic_DNA"/>
</dbReference>
<sequence>MGQKRCGGAYMAPPQRCDNIIPNALRVFFKSLPTSFSLAMHVTHGLKDANLRYPTPTSTTMLPSLFVYAYLSISSAITLVNADAGKAIFLLAGQSNMAGRGGVVNDKWDGYVPPQSSPNPAILRLSADLNWQPATEPLHRDIDYFRACGVGPGMAFANSLIRQDSSIGTVGLVPCAVGGTNISEWARGGQLYNQLIRRAEAAVEGGGTVQGLLWYQGESDTVNREDAELYQRRLERFFDHVRHDLVLPALPIIQVALASGAGPYIERVREAQLGMWLVNLRTVDAMGLRLEPDRLHLTTTSQVTLGEMLAQAFPRDHLSPIISQASRTPPNYIFFCYLFFII</sequence>
<dbReference type="PANTHER" id="PTHR31988:SF33">
    <property type="entry name" value="ACETYLXYLAN ESTERASE"/>
    <property type="match status" value="1"/>
</dbReference>
<dbReference type="InterPro" id="IPR036514">
    <property type="entry name" value="SGNH_hydro_sf"/>
</dbReference>
<feature type="domain" description="Sialate O-acetylesterase" evidence="2">
    <location>
        <begin position="86"/>
        <end position="313"/>
    </location>
</feature>
<evidence type="ECO:0000256" key="1">
    <source>
        <dbReference type="ARBA" id="ARBA00022801"/>
    </source>
</evidence>